<dbReference type="PROSITE" id="PS51257">
    <property type="entry name" value="PROKAR_LIPOPROTEIN"/>
    <property type="match status" value="1"/>
</dbReference>
<evidence type="ECO:0000256" key="6">
    <source>
        <dbReference type="ARBA" id="ARBA00023136"/>
    </source>
</evidence>
<evidence type="ECO:0000259" key="12">
    <source>
        <dbReference type="Pfam" id="PF06321"/>
    </source>
</evidence>
<keyword evidence="4 11" id="KW-0732">Signal</keyword>
<dbReference type="Pfam" id="PF22358">
    <property type="entry name" value="MfA4_C"/>
    <property type="match status" value="1"/>
</dbReference>
<accession>A0A0A2EDC2</accession>
<dbReference type="GO" id="GO:0009279">
    <property type="term" value="C:cell outer membrane"/>
    <property type="evidence" value="ECO:0007669"/>
    <property type="project" value="UniProtKB-SubCell"/>
</dbReference>
<name>A0A0A2EDC2_9PORP</name>
<dbReference type="InterPro" id="IPR029141">
    <property type="entry name" value="FimA_N"/>
</dbReference>
<keyword evidence="15" id="KW-1185">Reference proteome</keyword>
<comment type="subcellular location">
    <subcellularLocation>
        <location evidence="1">Cell outer membrane</location>
    </subcellularLocation>
    <subcellularLocation>
        <location evidence="2">Fimbrium</location>
    </subcellularLocation>
</comment>
<protein>
    <submittedName>
        <fullName evidence="14">Major fimbrial subunit protein (FimA)</fullName>
    </submittedName>
</protein>
<keyword evidence="6" id="KW-0472">Membrane</keyword>
<comment type="caution">
    <text evidence="14">The sequence shown here is derived from an EMBL/GenBank/DDBJ whole genome shotgun (WGS) entry which is preliminary data.</text>
</comment>
<evidence type="ECO:0000256" key="10">
    <source>
        <dbReference type="ARBA" id="ARBA00023288"/>
    </source>
</evidence>
<dbReference type="CDD" id="cd13120">
    <property type="entry name" value="BF2867_like_N"/>
    <property type="match status" value="1"/>
</dbReference>
<evidence type="ECO:0000256" key="2">
    <source>
        <dbReference type="ARBA" id="ARBA00004561"/>
    </source>
</evidence>
<feature type="signal peptide" evidence="11">
    <location>
        <begin position="1"/>
        <end position="20"/>
    </location>
</feature>
<evidence type="ECO:0000259" key="13">
    <source>
        <dbReference type="Pfam" id="PF22358"/>
    </source>
</evidence>
<proteinExistence type="inferred from homology"/>
<comment type="similarity">
    <text evidence="3">Belongs to the bacteroidetes fimbrillin superfamily. FimA/Mfa1 family.</text>
</comment>
<dbReference type="OrthoDB" id="1014132at2"/>
<evidence type="ECO:0000256" key="8">
    <source>
        <dbReference type="ARBA" id="ARBA00023237"/>
    </source>
</evidence>
<dbReference type="GO" id="GO:0009289">
    <property type="term" value="C:pilus"/>
    <property type="evidence" value="ECO:0007669"/>
    <property type="project" value="UniProtKB-SubCell"/>
</dbReference>
<evidence type="ECO:0000256" key="11">
    <source>
        <dbReference type="SAM" id="SignalP"/>
    </source>
</evidence>
<evidence type="ECO:0000256" key="5">
    <source>
        <dbReference type="ARBA" id="ARBA00023026"/>
    </source>
</evidence>
<feature type="domain" description="Major fimbrial subunit protein N-terminal" evidence="12">
    <location>
        <begin position="61"/>
        <end position="167"/>
    </location>
</feature>
<dbReference type="STRING" id="28115.HQ47_05165"/>
<evidence type="ECO:0000313" key="15">
    <source>
        <dbReference type="Proteomes" id="UP000030103"/>
    </source>
</evidence>
<gene>
    <name evidence="14" type="ORF">HQ47_05165</name>
</gene>
<feature type="domain" description="Minor fimbrium tip subunit MfA4 C-terminal" evidence="13">
    <location>
        <begin position="183"/>
        <end position="328"/>
    </location>
</feature>
<evidence type="ECO:0000256" key="9">
    <source>
        <dbReference type="ARBA" id="ARBA00023263"/>
    </source>
</evidence>
<evidence type="ECO:0000256" key="3">
    <source>
        <dbReference type="ARBA" id="ARBA00006011"/>
    </source>
</evidence>
<dbReference type="InterPro" id="IPR054771">
    <property type="entry name" value="MfA4_C"/>
</dbReference>
<organism evidence="14 15">
    <name type="scientific">Porphyromonas macacae</name>
    <dbReference type="NCBI Taxonomy" id="28115"/>
    <lineage>
        <taxon>Bacteria</taxon>
        <taxon>Pseudomonadati</taxon>
        <taxon>Bacteroidota</taxon>
        <taxon>Bacteroidia</taxon>
        <taxon>Bacteroidales</taxon>
        <taxon>Porphyromonadaceae</taxon>
        <taxon>Porphyromonas</taxon>
    </lineage>
</organism>
<sequence>MRNKLLYLIFGLSLLLGACSKEDVVTPNEGNNPIEITFSVSSFTKGADKMRGIVNDQGSLLERKVESLYLLLFKNDGTNPKRYYINAGTFADGTWSTVDNKITLNLTQKQAGERQVYIIANVDNGMKTKLDAVNSVADLTKTIYMTTVQPWSPNIKSSFLMSGNKSHNFNTNYQLKTVPLIRAVAKIELTIKLSSKFYSMKVDDIRYRFVDFDKKTYVIKPNTKPDDLVSSSNSVFPNIADWNKWGASLNMTPIPDYGFGYKEQGDNLVELKVITYINERDNKGAKIELALYPEDTGILPPPEFGPEFYAIPFPDKIERNHWYKYDIEI</sequence>
<dbReference type="AlphaFoldDB" id="A0A0A2EDC2"/>
<feature type="chain" id="PRO_5001986199" evidence="11">
    <location>
        <begin position="21"/>
        <end position="329"/>
    </location>
</feature>
<keyword evidence="9" id="KW-0281">Fimbrium</keyword>
<dbReference type="RefSeq" id="WP_036873770.1">
    <property type="nucleotide sequence ID" value="NZ_JRFA01000014.1"/>
</dbReference>
<evidence type="ECO:0000256" key="7">
    <source>
        <dbReference type="ARBA" id="ARBA00023139"/>
    </source>
</evidence>
<keyword evidence="5" id="KW-0843">Virulence</keyword>
<reference evidence="14 15" key="1">
    <citation type="submission" date="2014-09" db="EMBL/GenBank/DDBJ databases">
        <title>Draft Genome Sequence of Porphyromonas macacae COT-192_OH2859.</title>
        <authorList>
            <person name="Wallis C."/>
            <person name="Deusch O."/>
            <person name="O'Flynn C."/>
            <person name="Davis I."/>
            <person name="Horsfall A."/>
            <person name="Kirkwood N."/>
            <person name="Harris S."/>
            <person name="Eisen J.A."/>
            <person name="Coil D.A."/>
            <person name="Darling A.E."/>
            <person name="Jospin G."/>
            <person name="Alexiev A."/>
        </authorList>
    </citation>
    <scope>NUCLEOTIDE SEQUENCE [LARGE SCALE GENOMIC DNA]</scope>
    <source>
        <strain evidence="15">COT-192 OH2859</strain>
    </source>
</reference>
<keyword evidence="7" id="KW-0564">Palmitate</keyword>
<dbReference type="EMBL" id="JRFA01000014">
    <property type="protein sequence ID" value="KGN74434.1"/>
    <property type="molecule type" value="Genomic_DNA"/>
</dbReference>
<dbReference type="Gene3D" id="2.60.40.2580">
    <property type="match status" value="1"/>
</dbReference>
<evidence type="ECO:0000313" key="14">
    <source>
        <dbReference type="EMBL" id="KGN74434.1"/>
    </source>
</evidence>
<dbReference type="Proteomes" id="UP000030103">
    <property type="component" value="Unassembled WGS sequence"/>
</dbReference>
<dbReference type="Pfam" id="PF06321">
    <property type="entry name" value="P_gingi_FimA"/>
    <property type="match status" value="1"/>
</dbReference>
<evidence type="ECO:0000256" key="1">
    <source>
        <dbReference type="ARBA" id="ARBA00004442"/>
    </source>
</evidence>
<keyword evidence="10" id="KW-0449">Lipoprotein</keyword>
<keyword evidence="8" id="KW-0998">Cell outer membrane</keyword>
<evidence type="ECO:0000256" key="4">
    <source>
        <dbReference type="ARBA" id="ARBA00022729"/>
    </source>
</evidence>